<dbReference type="AlphaFoldDB" id="A0A5S4VRG1"/>
<organism evidence="1 2">
    <name type="scientific">Agathobacter rectalis</name>
    <dbReference type="NCBI Taxonomy" id="39491"/>
    <lineage>
        <taxon>Bacteria</taxon>
        <taxon>Bacillati</taxon>
        <taxon>Bacillota</taxon>
        <taxon>Clostridia</taxon>
        <taxon>Lachnospirales</taxon>
        <taxon>Lachnospiraceae</taxon>
        <taxon>Agathobacter</taxon>
    </lineage>
</organism>
<accession>A0A5S4VRG1</accession>
<dbReference type="RefSeq" id="WP_148872036.1">
    <property type="nucleotide sequence ID" value="NZ_VSTF01000003.1"/>
</dbReference>
<name>A0A5S4VRG1_9FIRM</name>
<sequence length="99" mass="10925">MLTFGGFEDGCCKEEKHIRNSYLFLSGGYCVEDEYLSAKTIKKKSHRYKSCGILCLCEFIIVLGQCIGGNAMEFELLADSIKQINDKASSAAKSAVNQL</sequence>
<dbReference type="Proteomes" id="UP000324327">
    <property type="component" value="Unassembled WGS sequence"/>
</dbReference>
<comment type="caution">
    <text evidence="1">The sequence shown here is derived from an EMBL/GenBank/DDBJ whole genome shotgun (WGS) entry which is preliminary data.</text>
</comment>
<reference evidence="1 2" key="1">
    <citation type="submission" date="2019-08" db="EMBL/GenBank/DDBJ databases">
        <authorList>
            <person name="Duncan S."/>
            <person name="Walker A."/>
        </authorList>
    </citation>
    <scope>NUCLEOTIDE SEQUENCE [LARGE SCALE GENOMIC DNA]</scope>
    <source>
        <strain evidence="1 2">T3WBe13</strain>
    </source>
</reference>
<evidence type="ECO:0000313" key="1">
    <source>
        <dbReference type="EMBL" id="TYL60899.1"/>
    </source>
</evidence>
<gene>
    <name evidence="1" type="ORF">FYL31_04555</name>
</gene>
<dbReference type="EMBL" id="VSTF01000003">
    <property type="protein sequence ID" value="TYL60899.1"/>
    <property type="molecule type" value="Genomic_DNA"/>
</dbReference>
<proteinExistence type="predicted"/>
<protein>
    <submittedName>
        <fullName evidence="1">Uncharacterized protein</fullName>
    </submittedName>
</protein>
<evidence type="ECO:0000313" key="2">
    <source>
        <dbReference type="Proteomes" id="UP000324327"/>
    </source>
</evidence>
<reference evidence="1 2" key="2">
    <citation type="submission" date="2019-09" db="EMBL/GenBank/DDBJ databases">
        <title>Strain-level analysis of Eubacterium rectale using genomes from metagenomes.</title>
        <authorList>
            <person name="Karcher N."/>
            <person name="Segata N."/>
        </authorList>
    </citation>
    <scope>NUCLEOTIDE SEQUENCE [LARGE SCALE GENOMIC DNA]</scope>
    <source>
        <strain evidence="1 2">T3WBe13</strain>
    </source>
</reference>